<proteinExistence type="predicted"/>
<dbReference type="EMBL" id="EU255577">
    <property type="protein sequence ID" value="ABY47834.1"/>
    <property type="molecule type" value="Genomic_DNA"/>
</dbReference>
<sequence length="88" mass="10305">MSSYKYNTVTYRDASTNTCKQDFYNCNNSKNKGYNSNQSSSTRFTMGNLVDKVVSHEYAKQTKQKEYTNWLKSDAGASWQSRHHTKQW</sequence>
<organism evidence="1 2">
    <name type="scientific">Helicoverpa armigera granulovirus</name>
    <dbReference type="NCBI Taxonomy" id="489830"/>
    <lineage>
        <taxon>Viruses</taxon>
        <taxon>Viruses incertae sedis</taxon>
        <taxon>Naldaviricetes</taxon>
        <taxon>Lefavirales</taxon>
        <taxon>Baculoviridae</taxon>
        <taxon>Betabaculovirus</taxon>
        <taxon>Betabaculovirus helarmigerae</taxon>
    </lineage>
</organism>
<dbReference type="KEGG" id="vg:10973827"/>
<dbReference type="RefSeq" id="YP_001649125.1">
    <property type="nucleotide sequence ID" value="NC_010240.1"/>
</dbReference>
<accession>A9YMY5</accession>
<evidence type="ECO:0000313" key="2">
    <source>
        <dbReference type="Proteomes" id="UP000203266"/>
    </source>
</evidence>
<dbReference type="GeneID" id="10973827"/>
<name>A9YMY5_9BBAC</name>
<dbReference type="OrthoDB" id="26312at10239"/>
<evidence type="ECO:0000313" key="1">
    <source>
        <dbReference type="EMBL" id="ABY47834.1"/>
    </source>
</evidence>
<dbReference type="Proteomes" id="UP000203266">
    <property type="component" value="Segment"/>
</dbReference>
<protein>
    <submittedName>
        <fullName evidence="1">Uncharacterized protein</fullName>
    </submittedName>
</protein>
<reference evidence="1 2" key="1">
    <citation type="journal article" date="2008" name="Virus Genes">
        <title>Genomic sequence analysis of a granulovirus isolated from the Old World bollworm, Helicoverpa armigera.</title>
        <authorList>
            <person name="Harrison R.L."/>
            <person name="Popham H.J."/>
        </authorList>
    </citation>
    <scope>NUCLEOTIDE SEQUENCE [LARGE SCALE GENOMIC DNA]</scope>
</reference>
<keyword evidence="2" id="KW-1185">Reference proteome</keyword>